<proteinExistence type="predicted"/>
<dbReference type="AlphaFoldDB" id="A0AAE1DP49"/>
<dbReference type="Proteomes" id="UP001283361">
    <property type="component" value="Unassembled WGS sequence"/>
</dbReference>
<keyword evidence="2" id="KW-1185">Reference proteome</keyword>
<gene>
    <name evidence="1" type="ORF">RRG08_050334</name>
</gene>
<comment type="caution">
    <text evidence="1">The sequence shown here is derived from an EMBL/GenBank/DDBJ whole genome shotgun (WGS) entry which is preliminary data.</text>
</comment>
<organism evidence="1 2">
    <name type="scientific">Elysia crispata</name>
    <name type="common">lettuce slug</name>
    <dbReference type="NCBI Taxonomy" id="231223"/>
    <lineage>
        <taxon>Eukaryota</taxon>
        <taxon>Metazoa</taxon>
        <taxon>Spiralia</taxon>
        <taxon>Lophotrochozoa</taxon>
        <taxon>Mollusca</taxon>
        <taxon>Gastropoda</taxon>
        <taxon>Heterobranchia</taxon>
        <taxon>Euthyneura</taxon>
        <taxon>Panpulmonata</taxon>
        <taxon>Sacoglossa</taxon>
        <taxon>Placobranchoidea</taxon>
        <taxon>Plakobranchidae</taxon>
        <taxon>Elysia</taxon>
    </lineage>
</organism>
<accession>A0AAE1DP49</accession>
<evidence type="ECO:0000313" key="1">
    <source>
        <dbReference type="EMBL" id="KAK3777946.1"/>
    </source>
</evidence>
<reference evidence="1" key="1">
    <citation type="journal article" date="2023" name="G3 (Bethesda)">
        <title>A reference genome for the long-term kleptoplast-retaining sea slug Elysia crispata morphotype clarki.</title>
        <authorList>
            <person name="Eastman K.E."/>
            <person name="Pendleton A.L."/>
            <person name="Shaikh M.A."/>
            <person name="Suttiyut T."/>
            <person name="Ogas R."/>
            <person name="Tomko P."/>
            <person name="Gavelis G."/>
            <person name="Widhalm J.R."/>
            <person name="Wisecaver J.H."/>
        </authorList>
    </citation>
    <scope>NUCLEOTIDE SEQUENCE</scope>
    <source>
        <strain evidence="1">ECLA1</strain>
    </source>
</reference>
<evidence type="ECO:0000313" key="2">
    <source>
        <dbReference type="Proteomes" id="UP001283361"/>
    </source>
</evidence>
<name>A0AAE1DP49_9GAST</name>
<dbReference type="EMBL" id="JAWDGP010003056">
    <property type="protein sequence ID" value="KAK3777946.1"/>
    <property type="molecule type" value="Genomic_DNA"/>
</dbReference>
<protein>
    <submittedName>
        <fullName evidence="1">Uncharacterized protein</fullName>
    </submittedName>
</protein>
<sequence length="81" mass="9327">MEILGGKYCACLSRRRRQTRLVPFTCKRFASYLRDVKIFIAFWVADVVNTSWSCAGRKQHGGETSVLTMWTPDALKFSYLS</sequence>